<dbReference type="GO" id="GO:0046872">
    <property type="term" value="F:metal ion binding"/>
    <property type="evidence" value="ECO:0007669"/>
    <property type="project" value="UniProtKB-KW"/>
</dbReference>
<dbReference type="GO" id="GO:0005524">
    <property type="term" value="F:ATP binding"/>
    <property type="evidence" value="ECO:0007669"/>
    <property type="project" value="UniProtKB-UniRule"/>
</dbReference>
<keyword evidence="14" id="KW-1185">Reference proteome</keyword>
<keyword evidence="6 11" id="KW-0067">ATP-binding</keyword>
<dbReference type="InterPro" id="IPR018303">
    <property type="entry name" value="ATPase_P-typ_P_site"/>
</dbReference>
<comment type="caution">
    <text evidence="13">The sequence shown here is derived from an EMBL/GenBank/DDBJ whole genome shotgun (WGS) entry which is preliminary data.</text>
</comment>
<dbReference type="OrthoDB" id="7059309at2"/>
<dbReference type="Gene3D" id="3.40.1110.10">
    <property type="entry name" value="Calcium-transporting ATPase, cytoplasmic domain N"/>
    <property type="match status" value="1"/>
</dbReference>
<dbReference type="InterPro" id="IPR059000">
    <property type="entry name" value="ATPase_P-type_domA"/>
</dbReference>
<evidence type="ECO:0000256" key="10">
    <source>
        <dbReference type="ARBA" id="ARBA00023136"/>
    </source>
</evidence>
<dbReference type="Gene3D" id="2.70.150.10">
    <property type="entry name" value="Calcium-transporting ATPase, cytoplasmic transduction domain A"/>
    <property type="match status" value="1"/>
</dbReference>
<evidence type="ECO:0000259" key="12">
    <source>
        <dbReference type="Pfam" id="PF00122"/>
    </source>
</evidence>
<dbReference type="GO" id="GO:0005886">
    <property type="term" value="C:plasma membrane"/>
    <property type="evidence" value="ECO:0007669"/>
    <property type="project" value="UniProtKB-SubCell"/>
</dbReference>
<dbReference type="GO" id="GO:0016887">
    <property type="term" value="F:ATP hydrolysis activity"/>
    <property type="evidence" value="ECO:0007669"/>
    <property type="project" value="InterPro"/>
</dbReference>
<gene>
    <name evidence="13" type="ORF">EBN03_09845</name>
</gene>
<keyword evidence="10 11" id="KW-0472">Membrane</keyword>
<dbReference type="InterPro" id="IPR044492">
    <property type="entry name" value="P_typ_ATPase_HD_dom"/>
</dbReference>
<sequence>MFIGSDIVARPPPIDLEVNVVASLTSAPPGAHPRIPVRRTRLFALPEARWAALASGLFLLALATQLSGAPAAVWWGLYLACYAAGGWEPGLEGLKALRDKTLDVDLLMVVAALGAAAIGQITDGALLIVIFATSGALEAFATARTEDSVRGLLDLAPETATRVDAHGGEEWVAAAELAVGDLLVVRPGERIPADATVIGGGSEVDQATVTGEPLPVDKTVGDEVFAGTTNGTGALRLRVDRRAADSVVARIAALVEEAGRTKARTQLFIERVEQRYSLGMVAVTLAVFLVPLLFGDSLQRALLRAMTFMIVASPCAVVLATMPPLLAAIANAGRHGVLVKSAVVMEQLGAVTRLAFDKTGTLTRGVPELVEIRVVDPRFDEDELLRLAAAAEHPSEHPLAAAIVRAARARNLAWPSVEEFTAHPGRGVSARVGERWMSVGAPTVPTAGGSATSVAALPDDGFAPVAAAVELAQGDGNTVVVVACDGVPIGVLALTDQVRPEAAAAVAAAQALTGLGPVLLTGDNQVTADRLAAEVGIADVRAGLLPDDKVAAVRELQAGGAKVAIVGDGINDAPALAAAHSGIAMGGAGSDLTLQTADAVVVRDDLTTVPAVINLSRRARRVMIANLAVAATFIGVLVIWDLAGTLPLPLGVAGHEGSTVIVGLNGLRLLRAAAWRRAAVMPSAGT</sequence>
<evidence type="ECO:0000256" key="6">
    <source>
        <dbReference type="ARBA" id="ARBA00022840"/>
    </source>
</evidence>
<dbReference type="InterPro" id="IPR008250">
    <property type="entry name" value="ATPase_P-typ_transduc_dom_A_sf"/>
</dbReference>
<keyword evidence="5 11" id="KW-0547">Nucleotide-binding</keyword>
<dbReference type="AlphaFoldDB" id="A0A3M2L7V4"/>
<name>A0A3M2L7V4_9NOCA</name>
<keyword evidence="3 11" id="KW-0812">Transmembrane</keyword>
<evidence type="ECO:0000256" key="11">
    <source>
        <dbReference type="RuleBase" id="RU362081"/>
    </source>
</evidence>
<dbReference type="PANTHER" id="PTHR43079">
    <property type="entry name" value="PROBABLE CADMIUM/ZINC-TRANSPORTING ATPASE HMA1"/>
    <property type="match status" value="1"/>
</dbReference>
<evidence type="ECO:0000256" key="7">
    <source>
        <dbReference type="ARBA" id="ARBA00022842"/>
    </source>
</evidence>
<dbReference type="SFLD" id="SFLDG00002">
    <property type="entry name" value="C1.7:_P-type_atpase_like"/>
    <property type="match status" value="1"/>
</dbReference>
<comment type="caution">
    <text evidence="11">Lacks conserved residue(s) required for the propagation of feature annotation.</text>
</comment>
<dbReference type="InterPro" id="IPR023299">
    <property type="entry name" value="ATPase_P-typ_cyto_dom_N"/>
</dbReference>
<protein>
    <submittedName>
        <fullName evidence="13">Heavy metal translocating P-type ATPase</fullName>
    </submittedName>
</protein>
<keyword evidence="7" id="KW-0460">Magnesium</keyword>
<dbReference type="NCBIfam" id="TIGR01494">
    <property type="entry name" value="ATPase_P-type"/>
    <property type="match status" value="1"/>
</dbReference>
<evidence type="ECO:0000313" key="14">
    <source>
        <dbReference type="Proteomes" id="UP000279275"/>
    </source>
</evidence>
<dbReference type="PRINTS" id="PR00119">
    <property type="entry name" value="CATATPASE"/>
</dbReference>
<reference evidence="13 14" key="1">
    <citation type="submission" date="2018-10" db="EMBL/GenBank/DDBJ databases">
        <title>Isolation from cow dung.</title>
        <authorList>
            <person name="Ling L."/>
        </authorList>
    </citation>
    <scope>NUCLEOTIDE SEQUENCE [LARGE SCALE GENOMIC DNA]</scope>
    <source>
        <strain evidence="13 14">NEAU-LL90</strain>
    </source>
</reference>
<dbReference type="InterPro" id="IPR023214">
    <property type="entry name" value="HAD_sf"/>
</dbReference>
<dbReference type="Pfam" id="PF00702">
    <property type="entry name" value="Hydrolase"/>
    <property type="match status" value="1"/>
</dbReference>
<evidence type="ECO:0000256" key="2">
    <source>
        <dbReference type="ARBA" id="ARBA00006024"/>
    </source>
</evidence>
<dbReference type="SUPFAM" id="SSF81665">
    <property type="entry name" value="Calcium ATPase, transmembrane domain M"/>
    <property type="match status" value="1"/>
</dbReference>
<feature type="transmembrane region" description="Helical" evidence="11">
    <location>
        <begin position="622"/>
        <end position="640"/>
    </location>
</feature>
<feature type="transmembrane region" description="Helical" evidence="11">
    <location>
        <begin position="306"/>
        <end position="330"/>
    </location>
</feature>
<dbReference type="PANTHER" id="PTHR43079:SF1">
    <property type="entry name" value="CADMIUM_ZINC-TRANSPORTING ATPASE HMA1, CHLOROPLASTIC-RELATED"/>
    <property type="match status" value="1"/>
</dbReference>
<dbReference type="SUPFAM" id="SSF81653">
    <property type="entry name" value="Calcium ATPase, transduction domain A"/>
    <property type="match status" value="1"/>
</dbReference>
<comment type="subcellular location">
    <subcellularLocation>
        <location evidence="1">Cell membrane</location>
        <topology evidence="1">Multi-pass membrane protein</topology>
    </subcellularLocation>
</comment>
<keyword evidence="8" id="KW-1278">Translocase</keyword>
<dbReference type="SUPFAM" id="SSF81660">
    <property type="entry name" value="Metal cation-transporting ATPase, ATP-binding domain N"/>
    <property type="match status" value="1"/>
</dbReference>
<dbReference type="Gene3D" id="3.40.50.1000">
    <property type="entry name" value="HAD superfamily/HAD-like"/>
    <property type="match status" value="1"/>
</dbReference>
<dbReference type="NCBIfam" id="TIGR01525">
    <property type="entry name" value="ATPase-IB_hvy"/>
    <property type="match status" value="1"/>
</dbReference>
<dbReference type="SFLD" id="SFLDS00003">
    <property type="entry name" value="Haloacid_Dehalogenase"/>
    <property type="match status" value="1"/>
</dbReference>
<evidence type="ECO:0000256" key="5">
    <source>
        <dbReference type="ARBA" id="ARBA00022741"/>
    </source>
</evidence>
<dbReference type="InterPro" id="IPR051949">
    <property type="entry name" value="Cation_Transport_ATPase"/>
</dbReference>
<dbReference type="InterPro" id="IPR027256">
    <property type="entry name" value="P-typ_ATPase_IB"/>
</dbReference>
<dbReference type="PROSITE" id="PS00154">
    <property type="entry name" value="ATPASE_E1_E2"/>
    <property type="match status" value="1"/>
</dbReference>
<proteinExistence type="inferred from homology"/>
<dbReference type="EMBL" id="RFFH01000003">
    <property type="protein sequence ID" value="RMI33434.1"/>
    <property type="molecule type" value="Genomic_DNA"/>
</dbReference>
<keyword evidence="11" id="KW-1003">Cell membrane</keyword>
<dbReference type="PRINTS" id="PR00941">
    <property type="entry name" value="CDATPASE"/>
</dbReference>
<evidence type="ECO:0000256" key="4">
    <source>
        <dbReference type="ARBA" id="ARBA00022723"/>
    </source>
</evidence>
<dbReference type="SFLD" id="SFLDF00027">
    <property type="entry name" value="p-type_atpase"/>
    <property type="match status" value="1"/>
</dbReference>
<feature type="transmembrane region" description="Helical" evidence="11">
    <location>
        <begin position="276"/>
        <end position="294"/>
    </location>
</feature>
<evidence type="ECO:0000256" key="3">
    <source>
        <dbReference type="ARBA" id="ARBA00022692"/>
    </source>
</evidence>
<dbReference type="Proteomes" id="UP000279275">
    <property type="component" value="Unassembled WGS sequence"/>
</dbReference>
<dbReference type="InterPro" id="IPR036412">
    <property type="entry name" value="HAD-like_sf"/>
</dbReference>
<keyword evidence="4 11" id="KW-0479">Metal-binding</keyword>
<dbReference type="RefSeq" id="WP_122187632.1">
    <property type="nucleotide sequence ID" value="NZ_RFFH01000003.1"/>
</dbReference>
<dbReference type="InterPro" id="IPR023298">
    <property type="entry name" value="ATPase_P-typ_TM_dom_sf"/>
</dbReference>
<evidence type="ECO:0000256" key="9">
    <source>
        <dbReference type="ARBA" id="ARBA00022989"/>
    </source>
</evidence>
<keyword evidence="9 11" id="KW-1133">Transmembrane helix</keyword>
<dbReference type="InterPro" id="IPR001757">
    <property type="entry name" value="P_typ_ATPase"/>
</dbReference>
<evidence type="ECO:0000256" key="8">
    <source>
        <dbReference type="ARBA" id="ARBA00022967"/>
    </source>
</evidence>
<evidence type="ECO:0000313" key="13">
    <source>
        <dbReference type="EMBL" id="RMI33434.1"/>
    </source>
</evidence>
<feature type="domain" description="P-type ATPase A" evidence="12">
    <location>
        <begin position="155"/>
        <end position="256"/>
    </location>
</feature>
<dbReference type="FunFam" id="2.70.150.10:FF:000002">
    <property type="entry name" value="Copper-transporting ATPase 1, putative"/>
    <property type="match status" value="1"/>
</dbReference>
<comment type="similarity">
    <text evidence="2 11">Belongs to the cation transport ATPase (P-type) (TC 3.A.3) family. Type IB subfamily.</text>
</comment>
<dbReference type="SUPFAM" id="SSF56784">
    <property type="entry name" value="HAD-like"/>
    <property type="match status" value="1"/>
</dbReference>
<dbReference type="Pfam" id="PF00122">
    <property type="entry name" value="E1-E2_ATPase"/>
    <property type="match status" value="1"/>
</dbReference>
<dbReference type="GO" id="GO:0019829">
    <property type="term" value="F:ATPase-coupled monoatomic cation transmembrane transporter activity"/>
    <property type="evidence" value="ECO:0007669"/>
    <property type="project" value="InterPro"/>
</dbReference>
<organism evidence="13 14">
    <name type="scientific">Nocardia stercoris</name>
    <dbReference type="NCBI Taxonomy" id="2483361"/>
    <lineage>
        <taxon>Bacteria</taxon>
        <taxon>Bacillati</taxon>
        <taxon>Actinomycetota</taxon>
        <taxon>Actinomycetes</taxon>
        <taxon>Mycobacteriales</taxon>
        <taxon>Nocardiaceae</taxon>
        <taxon>Nocardia</taxon>
    </lineage>
</organism>
<accession>A0A3M2L7V4</accession>
<evidence type="ECO:0000256" key="1">
    <source>
        <dbReference type="ARBA" id="ARBA00004651"/>
    </source>
</evidence>